<feature type="domain" description="Aspartate/ornithine carbamoyltransferase Asp/Orn-binding" evidence="3">
    <location>
        <begin position="190"/>
        <end position="335"/>
    </location>
</feature>
<dbReference type="PANTHER" id="PTHR45753:SF3">
    <property type="entry name" value="ORNITHINE TRANSCARBAMYLASE, MITOCHONDRIAL"/>
    <property type="match status" value="1"/>
</dbReference>
<evidence type="ECO:0000313" key="5">
    <source>
        <dbReference type="EMBL" id="QDU68812.1"/>
    </source>
</evidence>
<name>A0A518BPA8_9BACT</name>
<dbReference type="GO" id="GO:0042450">
    <property type="term" value="P:L-arginine biosynthetic process via ornithine"/>
    <property type="evidence" value="ECO:0007669"/>
    <property type="project" value="TreeGrafter"/>
</dbReference>
<evidence type="ECO:0000313" key="6">
    <source>
        <dbReference type="Proteomes" id="UP000316921"/>
    </source>
</evidence>
<protein>
    <submittedName>
        <fullName evidence="5">N-acetylornithine carbamoyltransferase</fullName>
        <ecNumber evidence="5">2.1.3.9</ecNumber>
    </submittedName>
</protein>
<dbReference type="NCBIfam" id="NF003384">
    <property type="entry name" value="PRK04523.1"/>
    <property type="match status" value="1"/>
</dbReference>
<evidence type="ECO:0000259" key="4">
    <source>
        <dbReference type="Pfam" id="PF02729"/>
    </source>
</evidence>
<evidence type="ECO:0000256" key="1">
    <source>
        <dbReference type="ARBA" id="ARBA00022679"/>
    </source>
</evidence>
<accession>A0A518BPA8</accession>
<dbReference type="RefSeq" id="WP_145068137.1">
    <property type="nucleotide sequence ID" value="NZ_CP036287.1"/>
</dbReference>
<dbReference type="InterPro" id="IPR006131">
    <property type="entry name" value="Asp_carbamoyltransf_Asp/Orn-bd"/>
</dbReference>
<dbReference type="AlphaFoldDB" id="A0A518BPA8"/>
<dbReference type="KEGG" id="pbap:Pla133_39180"/>
<dbReference type="GO" id="GO:0019240">
    <property type="term" value="P:citrulline biosynthetic process"/>
    <property type="evidence" value="ECO:0007669"/>
    <property type="project" value="TreeGrafter"/>
</dbReference>
<dbReference type="Pfam" id="PF00185">
    <property type="entry name" value="OTCace"/>
    <property type="match status" value="1"/>
</dbReference>
<gene>
    <name evidence="5" type="primary">argF'</name>
    <name evidence="5" type="ORF">Pla133_39180</name>
</gene>
<evidence type="ECO:0000256" key="2">
    <source>
        <dbReference type="RuleBase" id="RU003634"/>
    </source>
</evidence>
<dbReference type="InterPro" id="IPR036901">
    <property type="entry name" value="Asp/Orn_carbamoylTrfase_sf"/>
</dbReference>
<evidence type="ECO:0000259" key="3">
    <source>
        <dbReference type="Pfam" id="PF00185"/>
    </source>
</evidence>
<proteinExistence type="inferred from homology"/>
<dbReference type="GO" id="GO:0016597">
    <property type="term" value="F:amino acid binding"/>
    <property type="evidence" value="ECO:0007669"/>
    <property type="project" value="InterPro"/>
</dbReference>
<keyword evidence="1 2" id="KW-0808">Transferase</keyword>
<feature type="domain" description="Aspartate/ornithine carbamoyltransferase carbamoyl-P binding" evidence="4">
    <location>
        <begin position="10"/>
        <end position="168"/>
    </location>
</feature>
<dbReference type="EC" id="2.1.3.9" evidence="5"/>
<organism evidence="5 6">
    <name type="scientific">Engelhardtia mirabilis</name>
    <dbReference type="NCBI Taxonomy" id="2528011"/>
    <lineage>
        <taxon>Bacteria</taxon>
        <taxon>Pseudomonadati</taxon>
        <taxon>Planctomycetota</taxon>
        <taxon>Planctomycetia</taxon>
        <taxon>Planctomycetia incertae sedis</taxon>
        <taxon>Engelhardtia</taxon>
    </lineage>
</organism>
<dbReference type="GO" id="GO:0004585">
    <property type="term" value="F:ornithine carbamoyltransferase activity"/>
    <property type="evidence" value="ECO:0007669"/>
    <property type="project" value="TreeGrafter"/>
</dbReference>
<dbReference type="Pfam" id="PF02729">
    <property type="entry name" value="OTCace_N"/>
    <property type="match status" value="1"/>
</dbReference>
<dbReference type="SUPFAM" id="SSF53671">
    <property type="entry name" value="Aspartate/ornithine carbamoyltransferase"/>
    <property type="match status" value="1"/>
</dbReference>
<sequence>MATDAARTPQHFIRLEDLTREQLDDLLDLAARLKARPTNDALLAKSVGMLFFRGSLRTRVSLEAAMNQLGGRTIELTAASDAWELETREGTVMDGRAPEHVRDAAAVLSTYVDALAVRPAPEGQSWDIDRRDAQISAWAKHARVPVINMDSAQWHPLQALADVMTLRETFKRPAGRKLALVWVHSPRPASVSVAHSLLLAALREGLDVSVAHPAGFDLDEGVLDEARSVANERGTSLEMTGDMESAVRGAHVVYARSWESLADYGNPTLGANRRGRHAEWTVDERRMALGDDARLMHAMPIRRNVEVTDEVLDGPRSLVYEQAANRLHAQKALLSRLLR</sequence>
<dbReference type="InterPro" id="IPR006132">
    <property type="entry name" value="Asp/Orn_carbamoyltranf_P-bd"/>
</dbReference>
<dbReference type="PANTHER" id="PTHR45753">
    <property type="entry name" value="ORNITHINE CARBAMOYLTRANSFERASE, MITOCHONDRIAL"/>
    <property type="match status" value="1"/>
</dbReference>
<dbReference type="PRINTS" id="PR00100">
    <property type="entry name" value="AOTCASE"/>
</dbReference>
<dbReference type="PRINTS" id="PR00101">
    <property type="entry name" value="ATCASE"/>
</dbReference>
<keyword evidence="6" id="KW-1185">Reference proteome</keyword>
<dbReference type="Proteomes" id="UP000316921">
    <property type="component" value="Chromosome"/>
</dbReference>
<dbReference type="EMBL" id="CP036287">
    <property type="protein sequence ID" value="QDU68812.1"/>
    <property type="molecule type" value="Genomic_DNA"/>
</dbReference>
<dbReference type="Gene3D" id="3.40.50.1370">
    <property type="entry name" value="Aspartate/ornithine carbamoyltransferase"/>
    <property type="match status" value="2"/>
</dbReference>
<dbReference type="GO" id="GO:0043857">
    <property type="term" value="F:N-acetylornithine carbamoyltransferase activity"/>
    <property type="evidence" value="ECO:0007669"/>
    <property type="project" value="UniProtKB-EC"/>
</dbReference>
<dbReference type="InterPro" id="IPR006130">
    <property type="entry name" value="Asp/Orn_carbamoylTrfase"/>
</dbReference>
<comment type="similarity">
    <text evidence="2">Belongs to the aspartate/ornithine carbamoyltransferase superfamily.</text>
</comment>
<reference evidence="5 6" key="1">
    <citation type="submission" date="2019-02" db="EMBL/GenBank/DDBJ databases">
        <title>Deep-cultivation of Planctomycetes and their phenomic and genomic characterization uncovers novel biology.</title>
        <authorList>
            <person name="Wiegand S."/>
            <person name="Jogler M."/>
            <person name="Boedeker C."/>
            <person name="Pinto D."/>
            <person name="Vollmers J."/>
            <person name="Rivas-Marin E."/>
            <person name="Kohn T."/>
            <person name="Peeters S.H."/>
            <person name="Heuer A."/>
            <person name="Rast P."/>
            <person name="Oberbeckmann S."/>
            <person name="Bunk B."/>
            <person name="Jeske O."/>
            <person name="Meyerdierks A."/>
            <person name="Storesund J.E."/>
            <person name="Kallscheuer N."/>
            <person name="Luecker S."/>
            <person name="Lage O.M."/>
            <person name="Pohl T."/>
            <person name="Merkel B.J."/>
            <person name="Hornburger P."/>
            <person name="Mueller R.-W."/>
            <person name="Bruemmer F."/>
            <person name="Labrenz M."/>
            <person name="Spormann A.M."/>
            <person name="Op den Camp H."/>
            <person name="Overmann J."/>
            <person name="Amann R."/>
            <person name="Jetten M.S.M."/>
            <person name="Mascher T."/>
            <person name="Medema M.H."/>
            <person name="Devos D.P."/>
            <person name="Kaster A.-K."/>
            <person name="Ovreas L."/>
            <person name="Rohde M."/>
            <person name="Galperin M.Y."/>
            <person name="Jogler C."/>
        </authorList>
    </citation>
    <scope>NUCLEOTIDE SEQUENCE [LARGE SCALE GENOMIC DNA]</scope>
    <source>
        <strain evidence="5 6">Pla133</strain>
    </source>
</reference>